<evidence type="ECO:0000313" key="2">
    <source>
        <dbReference type="Proteomes" id="UP000503591"/>
    </source>
</evidence>
<name>A0A6M3TCL3_9CAUD</name>
<keyword evidence="2" id="KW-1185">Reference proteome</keyword>
<accession>A0A6M3TCL3</accession>
<gene>
    <name evidence="1" type="ORF">PssvBMR4_gp62</name>
</gene>
<dbReference type="EMBL" id="MT104467">
    <property type="protein sequence ID" value="QJD54760.1"/>
    <property type="molecule type" value="Genomic_DNA"/>
</dbReference>
<protein>
    <submittedName>
        <fullName evidence="1">Uncharacterized protein</fullName>
    </submittedName>
</protein>
<proteinExistence type="predicted"/>
<organism evidence="1 2">
    <name type="scientific">Pseudomonas phage MR4</name>
    <dbReference type="NCBI Taxonomy" id="2711171"/>
    <lineage>
        <taxon>Viruses</taxon>
        <taxon>Duplodnaviria</taxon>
        <taxon>Heunggongvirae</taxon>
        <taxon>Uroviricota</taxon>
        <taxon>Caudoviricetes</taxon>
        <taxon>Autographivirales</taxon>
        <taxon>Gajwadongvirus</taxon>
        <taxon>Gajwadongvirus MR4</taxon>
    </lineage>
</organism>
<sequence>MSYLTLFFKISLQWPKYAPIVSTSRRSSDAK</sequence>
<reference evidence="1 2" key="1">
    <citation type="journal article" date="2020" name="Microb. Biotechnol.">
        <title>Phage biocontrol to combat Pseudomonas syringae pathogens causing disease in cherry.</title>
        <authorList>
            <person name="Rabiey M."/>
            <person name="Roy S.R."/>
            <person name="Holtappels D."/>
            <person name="Franceschetti L."/>
            <person name="Quilty B.J."/>
            <person name="Creeth R."/>
            <person name="Sundin G.W."/>
            <person name="Wagemans J."/>
            <person name="Lavigne R."/>
            <person name="Jackson R.W."/>
        </authorList>
    </citation>
    <scope>NUCLEOTIDE SEQUENCE [LARGE SCALE GENOMIC DNA]</scope>
</reference>
<evidence type="ECO:0000313" key="1">
    <source>
        <dbReference type="EMBL" id="QJD54760.1"/>
    </source>
</evidence>
<dbReference type="Proteomes" id="UP000503591">
    <property type="component" value="Genome"/>
</dbReference>